<protein>
    <submittedName>
        <fullName evidence="3">Putative secreted protein</fullName>
    </submittedName>
</protein>
<name>A0A2M4DHM4_ANODA</name>
<dbReference type="EMBL" id="GGFL01012888">
    <property type="protein sequence ID" value="MBW77066.1"/>
    <property type="molecule type" value="Transcribed_RNA"/>
</dbReference>
<keyword evidence="2" id="KW-0732">Signal</keyword>
<proteinExistence type="predicted"/>
<reference evidence="3" key="1">
    <citation type="submission" date="2018-01" db="EMBL/GenBank/DDBJ databases">
        <title>An insight into the sialome of Amazonian anophelines.</title>
        <authorList>
            <person name="Ribeiro J.M."/>
            <person name="Scarpassa V."/>
            <person name="Calvo E."/>
        </authorList>
    </citation>
    <scope>NUCLEOTIDE SEQUENCE</scope>
</reference>
<sequence>MPFLARFWLVAPSVFPSSVVAASVPCSSASVVSERRLRLLLIGGSRSTSTTAIGCEEDTGSKPSPESDPSLASSSSPALVAGNESTTVVPCTTTPSRFTVSPISLFTHSAAPAFGTFA</sequence>
<feature type="chain" id="PRO_5014727571" evidence="2">
    <location>
        <begin position="22"/>
        <end position="118"/>
    </location>
</feature>
<evidence type="ECO:0000313" key="3">
    <source>
        <dbReference type="EMBL" id="MBW77066.1"/>
    </source>
</evidence>
<dbReference type="AlphaFoldDB" id="A0A2M4DHM4"/>
<feature type="region of interest" description="Disordered" evidence="1">
    <location>
        <begin position="49"/>
        <end position="88"/>
    </location>
</feature>
<organism evidence="3">
    <name type="scientific">Anopheles darlingi</name>
    <name type="common">Mosquito</name>
    <dbReference type="NCBI Taxonomy" id="43151"/>
    <lineage>
        <taxon>Eukaryota</taxon>
        <taxon>Metazoa</taxon>
        <taxon>Ecdysozoa</taxon>
        <taxon>Arthropoda</taxon>
        <taxon>Hexapoda</taxon>
        <taxon>Insecta</taxon>
        <taxon>Pterygota</taxon>
        <taxon>Neoptera</taxon>
        <taxon>Endopterygota</taxon>
        <taxon>Diptera</taxon>
        <taxon>Nematocera</taxon>
        <taxon>Culicoidea</taxon>
        <taxon>Culicidae</taxon>
        <taxon>Anophelinae</taxon>
        <taxon>Anopheles</taxon>
    </lineage>
</organism>
<evidence type="ECO:0000256" key="1">
    <source>
        <dbReference type="SAM" id="MobiDB-lite"/>
    </source>
</evidence>
<feature type="compositionally biased region" description="Low complexity" evidence="1">
    <location>
        <begin position="63"/>
        <end position="77"/>
    </location>
</feature>
<feature type="signal peptide" evidence="2">
    <location>
        <begin position="1"/>
        <end position="21"/>
    </location>
</feature>
<evidence type="ECO:0000256" key="2">
    <source>
        <dbReference type="SAM" id="SignalP"/>
    </source>
</evidence>
<accession>A0A2M4DHM4</accession>